<gene>
    <name evidence="2" type="ORF">C8A01DRAFT_19839</name>
</gene>
<dbReference type="PANTHER" id="PTHR40628">
    <property type="entry name" value="CHROMO DOMAIN-CONTAINING PROTEIN"/>
    <property type="match status" value="1"/>
</dbReference>
<comment type="caution">
    <text evidence="2">The sequence shown here is derived from an EMBL/GenBank/DDBJ whole genome shotgun (WGS) entry which is preliminary data.</text>
</comment>
<keyword evidence="3" id="KW-1185">Reference proteome</keyword>
<evidence type="ECO:0000313" key="2">
    <source>
        <dbReference type="EMBL" id="KAK4033177.1"/>
    </source>
</evidence>
<dbReference type="PANTHER" id="PTHR40628:SF1">
    <property type="entry name" value="CHROMO DOMAIN-CONTAINING PROTEIN"/>
    <property type="match status" value="1"/>
</dbReference>
<proteinExistence type="predicted"/>
<dbReference type="InterPro" id="IPR054722">
    <property type="entry name" value="PolX-like_BBD"/>
</dbReference>
<dbReference type="Pfam" id="PF22936">
    <property type="entry name" value="Pol_BBD"/>
    <property type="match status" value="1"/>
</dbReference>
<organism evidence="2 3">
    <name type="scientific">Parachaetomium inaequale</name>
    <dbReference type="NCBI Taxonomy" id="2588326"/>
    <lineage>
        <taxon>Eukaryota</taxon>
        <taxon>Fungi</taxon>
        <taxon>Dikarya</taxon>
        <taxon>Ascomycota</taxon>
        <taxon>Pezizomycotina</taxon>
        <taxon>Sordariomycetes</taxon>
        <taxon>Sordariomycetidae</taxon>
        <taxon>Sordariales</taxon>
        <taxon>Chaetomiaceae</taxon>
        <taxon>Parachaetomium</taxon>
    </lineage>
</organism>
<protein>
    <recommendedName>
        <fullName evidence="1">Retrovirus-related Pol polyprotein from transposon TNT 1-94-like beta-barrel domain-containing protein</fullName>
    </recommendedName>
</protein>
<dbReference type="EMBL" id="MU854547">
    <property type="protein sequence ID" value="KAK4033177.1"/>
    <property type="molecule type" value="Genomic_DNA"/>
</dbReference>
<name>A0AAN6SMV7_9PEZI</name>
<dbReference type="Proteomes" id="UP001303115">
    <property type="component" value="Unassembled WGS sequence"/>
</dbReference>
<evidence type="ECO:0000259" key="1">
    <source>
        <dbReference type="Pfam" id="PF22936"/>
    </source>
</evidence>
<evidence type="ECO:0000313" key="3">
    <source>
        <dbReference type="Proteomes" id="UP001303115"/>
    </source>
</evidence>
<accession>A0AAN6SMV7</accession>
<feature type="domain" description="Retrovirus-related Pol polyprotein from transposon TNT 1-94-like beta-barrel" evidence="1">
    <location>
        <begin position="14"/>
        <end position="97"/>
    </location>
</feature>
<reference evidence="3" key="1">
    <citation type="journal article" date="2023" name="Mol. Phylogenet. Evol.">
        <title>Genome-scale phylogeny and comparative genomics of the fungal order Sordariales.</title>
        <authorList>
            <person name="Hensen N."/>
            <person name="Bonometti L."/>
            <person name="Westerberg I."/>
            <person name="Brannstrom I.O."/>
            <person name="Guillou S."/>
            <person name="Cros-Aarteil S."/>
            <person name="Calhoun S."/>
            <person name="Haridas S."/>
            <person name="Kuo A."/>
            <person name="Mondo S."/>
            <person name="Pangilinan J."/>
            <person name="Riley R."/>
            <person name="LaButti K."/>
            <person name="Andreopoulos B."/>
            <person name="Lipzen A."/>
            <person name="Chen C."/>
            <person name="Yan M."/>
            <person name="Daum C."/>
            <person name="Ng V."/>
            <person name="Clum A."/>
            <person name="Steindorff A."/>
            <person name="Ohm R.A."/>
            <person name="Martin F."/>
            <person name="Silar P."/>
            <person name="Natvig D.O."/>
            <person name="Lalanne C."/>
            <person name="Gautier V."/>
            <person name="Ament-Velasquez S.L."/>
            <person name="Kruys A."/>
            <person name="Hutchinson M.I."/>
            <person name="Powell A.J."/>
            <person name="Barry K."/>
            <person name="Miller A.N."/>
            <person name="Grigoriev I.V."/>
            <person name="Debuchy R."/>
            <person name="Gladieux P."/>
            <person name="Hiltunen Thoren M."/>
            <person name="Johannesson H."/>
        </authorList>
    </citation>
    <scope>NUCLEOTIDE SEQUENCE [LARGE SCALE GENOMIC DNA]</scope>
    <source>
        <strain evidence="3">CBS 284.82</strain>
    </source>
</reference>
<sequence length="345" mass="39169">MASSSTRRGLCPDWVLSTEANVHVTRNRAWYTTYTPFPTFAMTSIGGDRHRVSVWGIGDVDITVQLYSEYRDGRAAHGMLRLRNGLHIPAAKCNIVGGPQTGDYSGLQRGYMYRGEAGIEGEITGRDGQRLAALRAVGEFSALKLRRPPFGRIVGESTFNQGDPGWVFDVHWTEWEQRRWARESHLYPPDPPLGQLDAWEKGSQGGATSAPYTQKEKDWLKRNWDDEFTFLAANALSIYKEEDRELGRRIARQMMSIDSGEGIGRVEHEDEDEDEVEGKSSEREIQNHVADHHFTTKELGYINKEFRSSEMFMITYGLKFYKDEDCEEAKALVKALMAPDDDDSD</sequence>
<dbReference type="AlphaFoldDB" id="A0AAN6SMV7"/>